<reference evidence="2" key="1">
    <citation type="submission" date="2020-04" db="EMBL/GenBank/DDBJ databases">
        <authorList>
            <person name="Zhang T."/>
        </authorList>
    </citation>
    <scope>NUCLEOTIDE SEQUENCE</scope>
    <source>
        <strain evidence="2">HKST-UBA09</strain>
    </source>
</reference>
<dbReference type="GO" id="GO:0003676">
    <property type="term" value="F:nucleic acid binding"/>
    <property type="evidence" value="ECO:0007669"/>
    <property type="project" value="InterPro"/>
</dbReference>
<dbReference type="Gene3D" id="3.40.1350.10">
    <property type="match status" value="1"/>
</dbReference>
<protein>
    <submittedName>
        <fullName evidence="2">YraN family protein</fullName>
    </submittedName>
</protein>
<reference evidence="2" key="2">
    <citation type="journal article" date="2021" name="Microbiome">
        <title>Successional dynamics and alternative stable states in a saline activated sludge microbial community over 9 years.</title>
        <authorList>
            <person name="Wang Y."/>
            <person name="Ye J."/>
            <person name="Ju F."/>
            <person name="Liu L."/>
            <person name="Boyd J.A."/>
            <person name="Deng Y."/>
            <person name="Parks D.H."/>
            <person name="Jiang X."/>
            <person name="Yin X."/>
            <person name="Woodcroft B.J."/>
            <person name="Tyson G.W."/>
            <person name="Hugenholtz P."/>
            <person name="Polz M.F."/>
            <person name="Zhang T."/>
        </authorList>
    </citation>
    <scope>NUCLEOTIDE SEQUENCE</scope>
    <source>
        <strain evidence="2">HKST-UBA09</strain>
    </source>
</reference>
<dbReference type="InterPro" id="IPR011335">
    <property type="entry name" value="Restrct_endonuc-II-like"/>
</dbReference>
<dbReference type="PANTHER" id="PTHR34039">
    <property type="entry name" value="UPF0102 PROTEIN YRAN"/>
    <property type="match status" value="1"/>
</dbReference>
<sequence length="109" mass="13182">EYIAYKYFIRLGYNFIESNYYSTSGEIDLIFSKDDLTIFIEVKGLTKNYNNLLETVSKKKKRRILKTAYSWLNKYNLEDSFWRIDFVGIIYKDNKYIITHVENIDMNFV</sequence>
<gene>
    <name evidence="2" type="ORF">KC669_03265</name>
</gene>
<evidence type="ECO:0000313" key="3">
    <source>
        <dbReference type="Proteomes" id="UP000714915"/>
    </source>
</evidence>
<accession>A0A955RM64</accession>
<dbReference type="InterPro" id="IPR003509">
    <property type="entry name" value="UPF0102_YraN-like"/>
</dbReference>
<dbReference type="SUPFAM" id="SSF52980">
    <property type="entry name" value="Restriction endonuclease-like"/>
    <property type="match status" value="1"/>
</dbReference>
<dbReference type="AlphaFoldDB" id="A0A955RM64"/>
<evidence type="ECO:0000256" key="1">
    <source>
        <dbReference type="ARBA" id="ARBA00006738"/>
    </source>
</evidence>
<dbReference type="PANTHER" id="PTHR34039:SF1">
    <property type="entry name" value="UPF0102 PROTEIN YRAN"/>
    <property type="match status" value="1"/>
</dbReference>
<feature type="non-terminal residue" evidence="2">
    <location>
        <position position="1"/>
    </location>
</feature>
<dbReference type="InterPro" id="IPR011856">
    <property type="entry name" value="tRNA_endonuc-like_dom_sf"/>
</dbReference>
<dbReference type="EMBL" id="JAGQLF010000038">
    <property type="protein sequence ID" value="MCA9387028.1"/>
    <property type="molecule type" value="Genomic_DNA"/>
</dbReference>
<evidence type="ECO:0000313" key="2">
    <source>
        <dbReference type="EMBL" id="MCA9387028.1"/>
    </source>
</evidence>
<name>A0A955RM64_9BACT</name>
<comment type="caution">
    <text evidence="2">The sequence shown here is derived from an EMBL/GenBank/DDBJ whole genome shotgun (WGS) entry which is preliminary data.</text>
</comment>
<proteinExistence type="inferred from homology"/>
<comment type="similarity">
    <text evidence="1">Belongs to the UPF0102 family.</text>
</comment>
<organism evidence="2 3">
    <name type="scientific">Candidatus Dojkabacteria bacterium</name>
    <dbReference type="NCBI Taxonomy" id="2099670"/>
    <lineage>
        <taxon>Bacteria</taxon>
        <taxon>Candidatus Dojkabacteria</taxon>
    </lineage>
</organism>
<dbReference type="Pfam" id="PF02021">
    <property type="entry name" value="UPF0102"/>
    <property type="match status" value="1"/>
</dbReference>
<dbReference type="Proteomes" id="UP000714915">
    <property type="component" value="Unassembled WGS sequence"/>
</dbReference>